<dbReference type="PANTHER" id="PTHR33602:SF1">
    <property type="entry name" value="REGULATORY PROTEIN RECX FAMILY PROTEIN"/>
    <property type="match status" value="1"/>
</dbReference>
<evidence type="ECO:0000256" key="4">
    <source>
        <dbReference type="ARBA" id="ARBA00022490"/>
    </source>
</evidence>
<name>D3Q299_STANL</name>
<feature type="domain" description="RecX third three-helical" evidence="7">
    <location>
        <begin position="115"/>
        <end position="155"/>
    </location>
</feature>
<dbReference type="HAMAP" id="MF_01114">
    <property type="entry name" value="RecX"/>
    <property type="match status" value="1"/>
</dbReference>
<protein>
    <recommendedName>
        <fullName evidence="3 5">Regulatory protein RecX</fullName>
    </recommendedName>
</protein>
<dbReference type="Gene3D" id="1.10.10.10">
    <property type="entry name" value="Winged helix-like DNA-binding domain superfamily/Winged helix DNA-binding domain"/>
    <property type="match status" value="2"/>
</dbReference>
<dbReference type="GO" id="GO:0006282">
    <property type="term" value="P:regulation of DNA repair"/>
    <property type="evidence" value="ECO:0007669"/>
    <property type="project" value="UniProtKB-UniRule"/>
</dbReference>
<feature type="domain" description="RecX second three-helical" evidence="6">
    <location>
        <begin position="66"/>
        <end position="107"/>
    </location>
</feature>
<gene>
    <name evidence="5" type="primary">recX</name>
    <name evidence="9" type="ordered locus">Snas_4182</name>
</gene>
<dbReference type="Pfam" id="PF21981">
    <property type="entry name" value="RecX_HTH3"/>
    <property type="match status" value="1"/>
</dbReference>
<dbReference type="eggNOG" id="COG2137">
    <property type="taxonomic scope" value="Bacteria"/>
</dbReference>
<comment type="subcellular location">
    <subcellularLocation>
        <location evidence="1 5">Cytoplasm</location>
    </subcellularLocation>
</comment>
<evidence type="ECO:0000313" key="9">
    <source>
        <dbReference type="EMBL" id="ADD43832.1"/>
    </source>
</evidence>
<comment type="function">
    <text evidence="5">Modulates RecA activity.</text>
</comment>
<dbReference type="PANTHER" id="PTHR33602">
    <property type="entry name" value="REGULATORY PROTEIN RECX FAMILY PROTEIN"/>
    <property type="match status" value="1"/>
</dbReference>
<dbReference type="Proteomes" id="UP000000844">
    <property type="component" value="Chromosome"/>
</dbReference>
<dbReference type="STRING" id="446470.Snas_4182"/>
<dbReference type="EMBL" id="CP001778">
    <property type="protein sequence ID" value="ADD43832.1"/>
    <property type="molecule type" value="Genomic_DNA"/>
</dbReference>
<organism evidence="9 10">
    <name type="scientific">Stackebrandtia nassauensis (strain DSM 44728 / CIP 108903 / NRRL B-16338 / NBRC 102104 / LLR-40K-21)</name>
    <dbReference type="NCBI Taxonomy" id="446470"/>
    <lineage>
        <taxon>Bacteria</taxon>
        <taxon>Bacillati</taxon>
        <taxon>Actinomycetota</taxon>
        <taxon>Actinomycetes</taxon>
        <taxon>Glycomycetales</taxon>
        <taxon>Glycomycetaceae</taxon>
        <taxon>Stackebrandtia</taxon>
    </lineage>
</organism>
<dbReference type="InterPro" id="IPR003783">
    <property type="entry name" value="Regulatory_RecX"/>
</dbReference>
<evidence type="ECO:0000256" key="1">
    <source>
        <dbReference type="ARBA" id="ARBA00004496"/>
    </source>
</evidence>
<evidence type="ECO:0000256" key="2">
    <source>
        <dbReference type="ARBA" id="ARBA00009695"/>
    </source>
</evidence>
<reference evidence="9 10" key="1">
    <citation type="journal article" date="2009" name="Stand. Genomic Sci.">
        <title>Complete genome sequence of Stackebrandtia nassauensis type strain (LLR-40K-21).</title>
        <authorList>
            <person name="Munk C."/>
            <person name="Lapidus A."/>
            <person name="Copeland A."/>
            <person name="Jando M."/>
            <person name="Mayilraj S."/>
            <person name="Glavina Del Rio T."/>
            <person name="Nolan M."/>
            <person name="Chen F."/>
            <person name="Lucas S."/>
            <person name="Tice H."/>
            <person name="Cheng J.F."/>
            <person name="Han C."/>
            <person name="Detter J.C."/>
            <person name="Bruce D."/>
            <person name="Goodwin L."/>
            <person name="Chain P."/>
            <person name="Pitluck S."/>
            <person name="Goker M."/>
            <person name="Ovchinikova G."/>
            <person name="Pati A."/>
            <person name="Ivanova N."/>
            <person name="Mavromatis K."/>
            <person name="Chen A."/>
            <person name="Palaniappan K."/>
            <person name="Land M."/>
            <person name="Hauser L."/>
            <person name="Chang Y.J."/>
            <person name="Jeffries C.D."/>
            <person name="Bristow J."/>
            <person name="Eisen J.A."/>
            <person name="Markowitz V."/>
            <person name="Hugenholtz P."/>
            <person name="Kyrpides N.C."/>
            <person name="Klenk H.P."/>
        </authorList>
    </citation>
    <scope>NUCLEOTIDE SEQUENCE [LARGE SCALE GENOMIC DNA]</scope>
    <source>
        <strain evidence="10">DSM 44728 / CIP 108903 / NRRL B-16338 / NBRC 102104 / LLR-40K-21</strain>
    </source>
</reference>
<dbReference type="GO" id="GO:0005737">
    <property type="term" value="C:cytoplasm"/>
    <property type="evidence" value="ECO:0007669"/>
    <property type="project" value="UniProtKB-SubCell"/>
</dbReference>
<evidence type="ECO:0000256" key="5">
    <source>
        <dbReference type="HAMAP-Rule" id="MF_01114"/>
    </source>
</evidence>
<dbReference type="RefSeq" id="WP_013019403.1">
    <property type="nucleotide sequence ID" value="NC_013947.1"/>
</dbReference>
<dbReference type="KEGG" id="sna:Snas_4182"/>
<dbReference type="Pfam" id="PF21982">
    <property type="entry name" value="RecX_HTH1"/>
    <property type="match status" value="1"/>
</dbReference>
<proteinExistence type="inferred from homology"/>
<dbReference type="AlphaFoldDB" id="D3Q299"/>
<dbReference type="OrthoDB" id="5244465at2"/>
<feature type="domain" description="RecX first three-helical" evidence="8">
    <location>
        <begin position="20"/>
        <end position="58"/>
    </location>
</feature>
<comment type="similarity">
    <text evidence="2 5">Belongs to the RecX family.</text>
</comment>
<keyword evidence="10" id="KW-1185">Reference proteome</keyword>
<dbReference type="InterPro" id="IPR036388">
    <property type="entry name" value="WH-like_DNA-bd_sf"/>
</dbReference>
<evidence type="ECO:0000313" key="10">
    <source>
        <dbReference type="Proteomes" id="UP000000844"/>
    </source>
</evidence>
<dbReference type="InterPro" id="IPR053926">
    <property type="entry name" value="RecX_HTH_1st"/>
</dbReference>
<keyword evidence="4 5" id="KW-0963">Cytoplasm</keyword>
<evidence type="ECO:0000259" key="7">
    <source>
        <dbReference type="Pfam" id="PF21981"/>
    </source>
</evidence>
<evidence type="ECO:0000256" key="3">
    <source>
        <dbReference type="ARBA" id="ARBA00018111"/>
    </source>
</evidence>
<dbReference type="Pfam" id="PF02631">
    <property type="entry name" value="RecX_HTH2"/>
    <property type="match status" value="1"/>
</dbReference>
<dbReference type="HOGENOM" id="CLU_066607_0_2_11"/>
<dbReference type="InterPro" id="IPR053924">
    <property type="entry name" value="RecX_HTH_2nd"/>
</dbReference>
<sequence length="192" mass="21318">MRDSKRSAKAEPPKDPAERAREICLRLLDVRPRTYIELAEALTKKDIPDDIIAEVLDRYREVGMVDDAAFARAWVSSRHRSKKLSRRALSSELRRKGVDTELVDEALEQVDGDSEREAARALVEKRLRSMGSVPPDAVFRRLVSMLARKGYPAGVAVGVVKDILAEQAETAELAEQIDVDAMSGEAEAETST</sequence>
<accession>D3Q299</accession>
<evidence type="ECO:0000259" key="8">
    <source>
        <dbReference type="Pfam" id="PF21982"/>
    </source>
</evidence>
<dbReference type="InterPro" id="IPR053925">
    <property type="entry name" value="RecX_HTH_3rd"/>
</dbReference>
<evidence type="ECO:0000259" key="6">
    <source>
        <dbReference type="Pfam" id="PF02631"/>
    </source>
</evidence>